<feature type="region of interest" description="Disordered" evidence="1">
    <location>
        <begin position="1"/>
        <end position="220"/>
    </location>
</feature>
<accession>A0A066W2Z7</accession>
<reference evidence="2 3" key="1">
    <citation type="submission" date="2014-05" db="EMBL/GenBank/DDBJ databases">
        <title>Draft genome sequence of a rare smut relative, Tilletiaria anomala UBC 951.</title>
        <authorList>
            <consortium name="DOE Joint Genome Institute"/>
            <person name="Toome M."/>
            <person name="Kuo A."/>
            <person name="Henrissat B."/>
            <person name="Lipzen A."/>
            <person name="Tritt A."/>
            <person name="Yoshinaga Y."/>
            <person name="Zane M."/>
            <person name="Barry K."/>
            <person name="Grigoriev I.V."/>
            <person name="Spatafora J.W."/>
            <person name="Aimea M.C."/>
        </authorList>
    </citation>
    <scope>NUCLEOTIDE SEQUENCE [LARGE SCALE GENOMIC DNA]</scope>
    <source>
        <strain evidence="2 3">UBC 951</strain>
    </source>
</reference>
<dbReference type="OMA" id="HNQASAN"/>
<feature type="compositionally biased region" description="Polar residues" evidence="1">
    <location>
        <begin position="11"/>
        <end position="22"/>
    </location>
</feature>
<dbReference type="AlphaFoldDB" id="A0A066W2Z7"/>
<feature type="compositionally biased region" description="Pro residues" evidence="1">
    <location>
        <begin position="127"/>
        <end position="138"/>
    </location>
</feature>
<feature type="compositionally biased region" description="Basic and acidic residues" evidence="1">
    <location>
        <begin position="327"/>
        <end position="337"/>
    </location>
</feature>
<comment type="caution">
    <text evidence="2">The sequence shown here is derived from an EMBL/GenBank/DDBJ whole genome shotgun (WGS) entry which is preliminary data.</text>
</comment>
<gene>
    <name evidence="2" type="ORF">K437DRAFT_121534</name>
</gene>
<dbReference type="OrthoDB" id="3426193at2759"/>
<feature type="region of interest" description="Disordered" evidence="1">
    <location>
        <begin position="1096"/>
        <end position="1144"/>
    </location>
</feature>
<feature type="compositionally biased region" description="Basic and acidic residues" evidence="1">
    <location>
        <begin position="86"/>
        <end position="98"/>
    </location>
</feature>
<proteinExistence type="predicted"/>
<keyword evidence="3" id="KW-1185">Reference proteome</keyword>
<feature type="compositionally biased region" description="Basic and acidic residues" evidence="1">
    <location>
        <begin position="978"/>
        <end position="995"/>
    </location>
</feature>
<feature type="compositionally biased region" description="Gly residues" evidence="1">
    <location>
        <begin position="1049"/>
        <end position="1058"/>
    </location>
</feature>
<feature type="region of interest" description="Disordered" evidence="1">
    <location>
        <begin position="620"/>
        <end position="783"/>
    </location>
</feature>
<dbReference type="HOGENOM" id="CLU_267071_0_0_1"/>
<feature type="compositionally biased region" description="Low complexity" evidence="1">
    <location>
        <begin position="697"/>
        <end position="711"/>
    </location>
</feature>
<feature type="compositionally biased region" description="Polar residues" evidence="1">
    <location>
        <begin position="627"/>
        <end position="643"/>
    </location>
</feature>
<dbReference type="InParanoid" id="A0A066W2Z7"/>
<feature type="compositionally biased region" description="Polar residues" evidence="1">
    <location>
        <begin position="447"/>
        <end position="483"/>
    </location>
</feature>
<name>A0A066W2Z7_TILAU</name>
<feature type="region of interest" description="Disordered" evidence="1">
    <location>
        <begin position="517"/>
        <end position="539"/>
    </location>
</feature>
<feature type="region of interest" description="Disordered" evidence="1">
    <location>
        <begin position="447"/>
        <end position="503"/>
    </location>
</feature>
<sequence>MRASPPIPDNPASQPASMSTAVLNYPPRARSTGASSSSTTTSLPRYPCPSKVQHTSPTAAAGYDHRSRPRRASSDARAARPTLDTPAHRRDSTTRSRSESISSGGSEYHDTSEVSTASTTPSLPFTPQFPPLPPPLPTPGRSSINYSRPRAGSVGREPYPTYSSLTADDRPIVRRKHYSLSASSSRDSLKRLASPPASAASSTPFPHSRREAEDGFSKLEGFDASQQAAIAYSLSFPAQEEYSQLSSRLPLSSPPRDESEATMMNITGTDYVVLTHPPPRGADGTDGPAGYYGGGEEILNDDDDVDYLLNGPPKQRRKRGGSGGRPQARDDMERTDTSDLAAFLRNSEPQVKPDSATSLQRSGSLHDGLEFLKDEPKRKGFFSKARDAMTGSLSKKTSYASLKERADKDMSVTPVVPQPLKSRDDKEIEFDAQLRNEELTKVILPNGSSYYSNGQQSVHSTPRSTTGHRISMRSPSSVNKNSTASAVLPSSASISSQTGGTCNGRSVHSVQLEAVSNTRRSTQCQSGNAVFNDPSNRGQDVAMPQNGGYDCSSVLPLSGSVTSMGSVSISDPRKQAGGSMSSCCSSVSSGVAQHLTARAPEPLSTPSSPAQHYSHIVNSARGGSAPTVATTPLTSRSSAGQEKTTNELIREMENHQLPVRSPRVSTRAPLPASTEQMPVSKLLSLPAGQPSALSQRTSVTSASSMKTTAAAQRDALQHSLPSSSAATGPAASPRNGSPAQPASLPADAATASLQRPPREPSPYGSSGGGKAAPEQFSDPSPGTMILSISSAVTNSPKAAPSALPLKAINIPVATAAAAIELSGPPSSTSSNIVDAERSLTPLSTTSRHSPKPPEPAHFVRPDSPKEDLLAAIAHAPKNYSHLSMYSTRTELWRALEATRAAAILAENRHNSRMVRQQRLTRKTIALLEASLSAPHTVGRRPSHGSIRSNRTGGPATAADDARVRKHVAELKQSLKGKGTTEHQKDPEYTPKREVKDEDSELVSDDFTAVSSDNAAGPSEQQQEQPVNSSMTENVAPVADANDAGKRGDGAGQEGGYGGTRENKGSFSHAQRVVPGIVNGAQATTSSAAAAAIATRTARSSSLSSSRRLESLAPLPTSHQSGSASIIPRCGSASGRNASRDGSVDDASRVAAPLVAVALAEQPPVPAGLAGAIVGPAPAAVPTATAAVPPPLAPFVSTHASKASIASISENPYTSKASLQISEQDAAIFARFAASAAL</sequence>
<feature type="compositionally biased region" description="Low complexity" evidence="1">
    <location>
        <begin position="31"/>
        <end position="42"/>
    </location>
</feature>
<feature type="compositionally biased region" description="Basic and acidic residues" evidence="1">
    <location>
        <begin position="208"/>
        <end position="220"/>
    </location>
</feature>
<feature type="compositionally biased region" description="Low complexity" evidence="1">
    <location>
        <begin position="484"/>
        <end position="496"/>
    </location>
</feature>
<evidence type="ECO:0000313" key="2">
    <source>
        <dbReference type="EMBL" id="KDN45449.1"/>
    </source>
</evidence>
<feature type="compositionally biased region" description="Low complexity" evidence="1">
    <location>
        <begin position="721"/>
        <end position="733"/>
    </location>
</feature>
<dbReference type="Proteomes" id="UP000027361">
    <property type="component" value="Unassembled WGS sequence"/>
</dbReference>
<feature type="compositionally biased region" description="Polar residues" evidence="1">
    <location>
        <begin position="391"/>
        <end position="400"/>
    </location>
</feature>
<feature type="compositionally biased region" description="Basic and acidic residues" evidence="1">
    <location>
        <begin position="367"/>
        <end position="378"/>
    </location>
</feature>
<dbReference type="EMBL" id="JMSN01000042">
    <property type="protein sequence ID" value="KDN45449.1"/>
    <property type="molecule type" value="Genomic_DNA"/>
</dbReference>
<feature type="region of interest" description="Disordered" evidence="1">
    <location>
        <begin position="932"/>
        <end position="1065"/>
    </location>
</feature>
<feature type="compositionally biased region" description="Polar residues" evidence="1">
    <location>
        <begin position="1008"/>
        <end position="1032"/>
    </location>
</feature>
<feature type="compositionally biased region" description="Basic and acidic residues" evidence="1">
    <location>
        <begin position="644"/>
        <end position="654"/>
    </location>
</feature>
<protein>
    <submittedName>
        <fullName evidence="2">Uncharacterized protein</fullName>
    </submittedName>
</protein>
<feature type="compositionally biased region" description="Basic and acidic residues" evidence="1">
    <location>
        <begin position="959"/>
        <end position="969"/>
    </location>
</feature>
<dbReference type="GeneID" id="25261383"/>
<feature type="region of interest" description="Disordered" evidence="1">
    <location>
        <begin position="841"/>
        <end position="860"/>
    </location>
</feature>
<feature type="compositionally biased region" description="Polar residues" evidence="1">
    <location>
        <begin position="517"/>
        <end position="538"/>
    </location>
</feature>
<feature type="compositionally biased region" description="Low complexity" evidence="1">
    <location>
        <begin position="1096"/>
        <end position="1114"/>
    </location>
</feature>
<evidence type="ECO:0000256" key="1">
    <source>
        <dbReference type="SAM" id="MobiDB-lite"/>
    </source>
</evidence>
<dbReference type="RefSeq" id="XP_013243182.1">
    <property type="nucleotide sequence ID" value="XM_013387728.1"/>
</dbReference>
<feature type="compositionally biased region" description="Low complexity" evidence="1">
    <location>
        <begin position="179"/>
        <end position="206"/>
    </location>
</feature>
<evidence type="ECO:0000313" key="3">
    <source>
        <dbReference type="Proteomes" id="UP000027361"/>
    </source>
</evidence>
<organism evidence="2 3">
    <name type="scientific">Tilletiaria anomala (strain ATCC 24038 / CBS 436.72 / UBC 951)</name>
    <dbReference type="NCBI Taxonomy" id="1037660"/>
    <lineage>
        <taxon>Eukaryota</taxon>
        <taxon>Fungi</taxon>
        <taxon>Dikarya</taxon>
        <taxon>Basidiomycota</taxon>
        <taxon>Ustilaginomycotina</taxon>
        <taxon>Exobasidiomycetes</taxon>
        <taxon>Georgefischeriales</taxon>
        <taxon>Tilletiariaceae</taxon>
        <taxon>Tilletiaria</taxon>
    </lineage>
</organism>
<feature type="region of interest" description="Disordered" evidence="1">
    <location>
        <begin position="241"/>
        <end position="424"/>
    </location>
</feature>